<comment type="caution">
    <text evidence="2">The sequence shown here is derived from an EMBL/GenBank/DDBJ whole genome shotgun (WGS) entry which is preliminary data.</text>
</comment>
<keyword evidence="1" id="KW-1133">Transmembrane helix</keyword>
<dbReference type="eggNOG" id="COG3127">
    <property type="taxonomic scope" value="Bacteria"/>
</dbReference>
<sequence length="203" mass="22723">MNQDYQKDLSHIRNMMERSTRFLSLSGMSGIVAGVIALLGAAYAYNYLGTSQLDYNGGSLYTSTREEKVIHLIIVAGVVLVSAIFFGGIFTWKNLRRTNQPFWTKATKKLLFNFCIPLGLGGIFCLGLVFHQYYILVAPLMLFVYGVSLFCAEKYTLDVVRFLGISEMALGVIALFFPGHGLLFWALGFGILHIVYGILMYKK</sequence>
<dbReference type="AlphaFoldDB" id="A0A1V3U2Q4"/>
<protein>
    <submittedName>
        <fullName evidence="2">Uncharacterized protein</fullName>
    </submittedName>
</protein>
<reference evidence="2 3" key="1">
    <citation type="submission" date="2016-11" db="EMBL/GenBank/DDBJ databases">
        <title>Genome sequence and comparative genomic analysis of clinical strain Elizabethkingia meningoseptica 61421 PRCM.</title>
        <authorList>
            <person name="Wang M."/>
            <person name="Hu S."/>
            <person name="Cao L."/>
            <person name="Jiang T."/>
            <person name="Zhou Y."/>
            <person name="Ming D."/>
        </authorList>
    </citation>
    <scope>NUCLEOTIDE SEQUENCE [LARGE SCALE GENOMIC DNA]</scope>
    <source>
        <strain evidence="2 3">61421 PRCM</strain>
    </source>
</reference>
<dbReference type="STRING" id="238.BBD35_07960"/>
<feature type="transmembrane region" description="Helical" evidence="1">
    <location>
        <begin position="21"/>
        <end position="45"/>
    </location>
</feature>
<feature type="transmembrane region" description="Helical" evidence="1">
    <location>
        <begin position="135"/>
        <end position="152"/>
    </location>
</feature>
<dbReference type="EMBL" id="MPOG01000006">
    <property type="protein sequence ID" value="OOH97090.1"/>
    <property type="molecule type" value="Genomic_DNA"/>
</dbReference>
<gene>
    <name evidence="2" type="ORF">BMF97_04280</name>
</gene>
<feature type="transmembrane region" description="Helical" evidence="1">
    <location>
        <begin position="110"/>
        <end position="129"/>
    </location>
</feature>
<keyword evidence="1" id="KW-0472">Membrane</keyword>
<dbReference type="OrthoDB" id="1120881at2"/>
<feature type="transmembrane region" description="Helical" evidence="1">
    <location>
        <begin position="159"/>
        <end position="177"/>
    </location>
</feature>
<keyword evidence="1" id="KW-0812">Transmembrane</keyword>
<keyword evidence="3" id="KW-1185">Reference proteome</keyword>
<proteinExistence type="predicted"/>
<dbReference type="Proteomes" id="UP000188947">
    <property type="component" value="Unassembled WGS sequence"/>
</dbReference>
<evidence type="ECO:0000313" key="3">
    <source>
        <dbReference type="Proteomes" id="UP000188947"/>
    </source>
</evidence>
<organism evidence="2 3">
    <name type="scientific">Elizabethkingia meningoseptica</name>
    <name type="common">Chryseobacterium meningosepticum</name>
    <dbReference type="NCBI Taxonomy" id="238"/>
    <lineage>
        <taxon>Bacteria</taxon>
        <taxon>Pseudomonadati</taxon>
        <taxon>Bacteroidota</taxon>
        <taxon>Flavobacteriia</taxon>
        <taxon>Flavobacteriales</taxon>
        <taxon>Weeksellaceae</taxon>
        <taxon>Elizabethkingia</taxon>
    </lineage>
</organism>
<dbReference type="GeneID" id="48543416"/>
<accession>A0A1V3U2Q4</accession>
<feature type="transmembrane region" description="Helical" evidence="1">
    <location>
        <begin position="69"/>
        <end position="90"/>
    </location>
</feature>
<name>A0A1V3U2Q4_ELIME</name>
<dbReference type="KEGG" id="emg:BBD33_06135"/>
<evidence type="ECO:0000313" key="2">
    <source>
        <dbReference type="EMBL" id="OOH97090.1"/>
    </source>
</evidence>
<dbReference type="RefSeq" id="WP_016199791.1">
    <property type="nucleotide sequence ID" value="NZ_CP014338.1"/>
</dbReference>
<feature type="transmembrane region" description="Helical" evidence="1">
    <location>
        <begin position="183"/>
        <end position="201"/>
    </location>
</feature>
<evidence type="ECO:0000256" key="1">
    <source>
        <dbReference type="SAM" id="Phobius"/>
    </source>
</evidence>